<dbReference type="AlphaFoldDB" id="A0A3Q7Y4W0"/>
<feature type="chain" id="PRO_5018612162" evidence="1">
    <location>
        <begin position="18"/>
        <end position="105"/>
    </location>
</feature>
<gene>
    <name evidence="3" type="primary">LOC101493605</name>
</gene>
<proteinExistence type="predicted"/>
<dbReference type="RefSeq" id="XP_027193536.1">
    <property type="nucleotide sequence ID" value="XM_027337735.1"/>
</dbReference>
<keyword evidence="1" id="KW-0732">Signal</keyword>
<feature type="signal peptide" evidence="1">
    <location>
        <begin position="1"/>
        <end position="17"/>
    </location>
</feature>
<name>A0A3Q7Y4W0_CICAR</name>
<evidence type="ECO:0000313" key="2">
    <source>
        <dbReference type="Proteomes" id="UP000087171"/>
    </source>
</evidence>
<evidence type="ECO:0000256" key="1">
    <source>
        <dbReference type="SAM" id="SignalP"/>
    </source>
</evidence>
<organism evidence="2 3">
    <name type="scientific">Cicer arietinum</name>
    <name type="common">Chickpea</name>
    <name type="synonym">Garbanzo</name>
    <dbReference type="NCBI Taxonomy" id="3827"/>
    <lineage>
        <taxon>Eukaryota</taxon>
        <taxon>Viridiplantae</taxon>
        <taxon>Streptophyta</taxon>
        <taxon>Embryophyta</taxon>
        <taxon>Tracheophyta</taxon>
        <taxon>Spermatophyta</taxon>
        <taxon>Magnoliopsida</taxon>
        <taxon>eudicotyledons</taxon>
        <taxon>Gunneridae</taxon>
        <taxon>Pentapetalae</taxon>
        <taxon>rosids</taxon>
        <taxon>fabids</taxon>
        <taxon>Fabales</taxon>
        <taxon>Fabaceae</taxon>
        <taxon>Papilionoideae</taxon>
        <taxon>50 kb inversion clade</taxon>
        <taxon>NPAAA clade</taxon>
        <taxon>Hologalegina</taxon>
        <taxon>IRL clade</taxon>
        <taxon>Cicereae</taxon>
        <taxon>Cicer</taxon>
    </lineage>
</organism>
<protein>
    <submittedName>
        <fullName evidence="3">Uncharacterized protein LOC101493605 isoform X2</fullName>
    </submittedName>
</protein>
<dbReference type="Proteomes" id="UP000087171">
    <property type="component" value="Unplaced"/>
</dbReference>
<accession>A0A3Q7Y4W0</accession>
<reference evidence="3" key="1">
    <citation type="submission" date="2025-08" db="UniProtKB">
        <authorList>
            <consortium name="RefSeq"/>
        </authorList>
    </citation>
    <scope>IDENTIFICATION</scope>
    <source>
        <tissue evidence="3">Etiolated seedlings</tissue>
    </source>
</reference>
<sequence length="105" mass="12176">MLMIIIHCLTYIQVLLYQYDGRTSECDQFEWSTNAIDISKFMHLSASEEDCSEAILHDKKFQVLGQTLSLFKILAGIRSTCSLMEKNRKQSQLQSWSTLEETSIY</sequence>
<evidence type="ECO:0000313" key="3">
    <source>
        <dbReference type="RefSeq" id="XP_027193536.1"/>
    </source>
</evidence>
<keyword evidence="2" id="KW-1185">Reference proteome</keyword>